<accession>A0A6V7Q9G5</accession>
<organism evidence="2">
    <name type="scientific">Ananas comosus var. bracteatus</name>
    <name type="common">red pineapple</name>
    <dbReference type="NCBI Taxonomy" id="296719"/>
    <lineage>
        <taxon>Eukaryota</taxon>
        <taxon>Viridiplantae</taxon>
        <taxon>Streptophyta</taxon>
        <taxon>Embryophyta</taxon>
        <taxon>Tracheophyta</taxon>
        <taxon>Spermatophyta</taxon>
        <taxon>Magnoliopsida</taxon>
        <taxon>Liliopsida</taxon>
        <taxon>Poales</taxon>
        <taxon>Bromeliaceae</taxon>
        <taxon>Bromelioideae</taxon>
        <taxon>Ananas</taxon>
    </lineage>
</organism>
<reference evidence="2" key="1">
    <citation type="submission" date="2020-07" db="EMBL/GenBank/DDBJ databases">
        <authorList>
            <person name="Lin J."/>
        </authorList>
    </citation>
    <scope>NUCLEOTIDE SEQUENCE</scope>
</reference>
<proteinExistence type="predicted"/>
<gene>
    <name evidence="2" type="ORF">CB5_LOCUS23045</name>
</gene>
<dbReference type="EMBL" id="LR862134">
    <property type="protein sequence ID" value="CAD1839834.1"/>
    <property type="molecule type" value="Genomic_DNA"/>
</dbReference>
<dbReference type="AlphaFoldDB" id="A0A6V7Q9G5"/>
<name>A0A6V7Q9G5_ANACO</name>
<feature type="compositionally biased region" description="Low complexity" evidence="1">
    <location>
        <begin position="105"/>
        <end position="117"/>
    </location>
</feature>
<evidence type="ECO:0000256" key="1">
    <source>
        <dbReference type="SAM" id="MobiDB-lite"/>
    </source>
</evidence>
<protein>
    <submittedName>
        <fullName evidence="2">Uncharacterized protein</fullName>
    </submittedName>
</protein>
<dbReference type="PANTHER" id="PTHR48210:SF1">
    <property type="entry name" value="OS05G0352800 PROTEIN"/>
    <property type="match status" value="1"/>
</dbReference>
<evidence type="ECO:0000313" key="2">
    <source>
        <dbReference type="EMBL" id="CAD1839834.1"/>
    </source>
</evidence>
<feature type="compositionally biased region" description="Basic and acidic residues" evidence="1">
    <location>
        <begin position="94"/>
        <end position="103"/>
    </location>
</feature>
<feature type="region of interest" description="Disordered" evidence="1">
    <location>
        <begin position="94"/>
        <end position="117"/>
    </location>
</feature>
<dbReference type="PANTHER" id="PTHR48210">
    <property type="entry name" value="OS05G0352800 PROTEIN"/>
    <property type="match status" value="1"/>
</dbReference>
<sequence>MFAGLCSEIEKDKKRLGDSDREQEMMARAEDVYERCIYHFCQQLPLPSYTLESYSVYFQNCSLIVHYSQFVMVCIWEGVRPTDLRLHLMKEHSGMPSSLKKEPFPASSSPDSVGASSSGMAKEQCWWYTPLGV</sequence>